<dbReference type="PROSITE" id="PS51767">
    <property type="entry name" value="PEPTIDASE_A1"/>
    <property type="match status" value="1"/>
</dbReference>
<dbReference type="PANTHER" id="PTHR47967:SF36">
    <property type="entry name" value="PEPTIDASE A1 DOMAIN-CONTAINING PROTEIN"/>
    <property type="match status" value="1"/>
</dbReference>
<feature type="active site" evidence="6">
    <location>
        <position position="112"/>
    </location>
</feature>
<evidence type="ECO:0000313" key="10">
    <source>
        <dbReference type="Proteomes" id="UP001630127"/>
    </source>
</evidence>
<evidence type="ECO:0000256" key="3">
    <source>
        <dbReference type="ARBA" id="ARBA00022750"/>
    </source>
</evidence>
<dbReference type="AlphaFoldDB" id="A0ABD3AHQ0"/>
<dbReference type="PANTHER" id="PTHR47967">
    <property type="entry name" value="OS07G0603500 PROTEIN-RELATED"/>
    <property type="match status" value="1"/>
</dbReference>
<dbReference type="Proteomes" id="UP001630127">
    <property type="component" value="Unassembled WGS sequence"/>
</dbReference>
<dbReference type="InterPro" id="IPR032799">
    <property type="entry name" value="TAXi_C"/>
</dbReference>
<feature type="chain" id="PRO_5044859291" description="Peptidase A1 domain-containing protein" evidence="7">
    <location>
        <begin position="31"/>
        <end position="474"/>
    </location>
</feature>
<dbReference type="Pfam" id="PF14541">
    <property type="entry name" value="TAXi_C"/>
    <property type="match status" value="1"/>
</dbReference>
<dbReference type="PRINTS" id="PR00792">
    <property type="entry name" value="PEPSIN"/>
</dbReference>
<proteinExistence type="inferred from homology"/>
<reference evidence="9 10" key="1">
    <citation type="submission" date="2024-11" db="EMBL/GenBank/DDBJ databases">
        <title>A near-complete genome assembly of Cinchona calisaya.</title>
        <authorList>
            <person name="Lian D.C."/>
            <person name="Zhao X.W."/>
            <person name="Wei L."/>
        </authorList>
    </citation>
    <scope>NUCLEOTIDE SEQUENCE [LARGE SCALE GENOMIC DNA]</scope>
    <source>
        <tissue evidence="9">Nenye</tissue>
    </source>
</reference>
<evidence type="ECO:0000256" key="5">
    <source>
        <dbReference type="ARBA" id="ARBA00023180"/>
    </source>
</evidence>
<dbReference type="FunFam" id="2.40.70.10:FF:000034">
    <property type="entry name" value="Aspartyl protease family protein"/>
    <property type="match status" value="1"/>
</dbReference>
<dbReference type="GO" id="GO:0006508">
    <property type="term" value="P:proteolysis"/>
    <property type="evidence" value="ECO:0007669"/>
    <property type="project" value="UniProtKB-KW"/>
</dbReference>
<keyword evidence="2" id="KW-0645">Protease</keyword>
<dbReference type="Pfam" id="PF14543">
    <property type="entry name" value="TAXi_N"/>
    <property type="match status" value="1"/>
</dbReference>
<feature type="active site" evidence="6">
    <location>
        <position position="341"/>
    </location>
</feature>
<evidence type="ECO:0000256" key="4">
    <source>
        <dbReference type="ARBA" id="ARBA00022801"/>
    </source>
</evidence>
<dbReference type="Gene3D" id="2.40.70.10">
    <property type="entry name" value="Acid Proteases"/>
    <property type="match status" value="2"/>
</dbReference>
<evidence type="ECO:0000256" key="6">
    <source>
        <dbReference type="PIRSR" id="PIRSR601461-1"/>
    </source>
</evidence>
<dbReference type="InterPro" id="IPR032861">
    <property type="entry name" value="TAXi_N"/>
</dbReference>
<dbReference type="InterPro" id="IPR034161">
    <property type="entry name" value="Pepsin-like_plant"/>
</dbReference>
<protein>
    <recommendedName>
        <fullName evidence="8">Peptidase A1 domain-containing protein</fullName>
    </recommendedName>
</protein>
<evidence type="ECO:0000313" key="9">
    <source>
        <dbReference type="EMBL" id="KAL3530335.1"/>
    </source>
</evidence>
<keyword evidence="5" id="KW-0325">Glycoprotein</keyword>
<keyword evidence="10" id="KW-1185">Reference proteome</keyword>
<keyword evidence="3" id="KW-0064">Aspartyl protease</keyword>
<keyword evidence="4" id="KW-0378">Hydrolase</keyword>
<evidence type="ECO:0000259" key="8">
    <source>
        <dbReference type="PROSITE" id="PS51767"/>
    </source>
</evidence>
<feature type="domain" description="Peptidase A1" evidence="8">
    <location>
        <begin position="94"/>
        <end position="469"/>
    </location>
</feature>
<feature type="signal peptide" evidence="7">
    <location>
        <begin position="1"/>
        <end position="30"/>
    </location>
</feature>
<gene>
    <name evidence="9" type="ORF">ACH5RR_009657</name>
</gene>
<dbReference type="CDD" id="cd05476">
    <property type="entry name" value="pepsin_A_like_plant"/>
    <property type="match status" value="1"/>
</dbReference>
<dbReference type="InterPro" id="IPR051708">
    <property type="entry name" value="Plant_Aspart_Prot_A1"/>
</dbReference>
<dbReference type="SUPFAM" id="SSF50630">
    <property type="entry name" value="Acid proteases"/>
    <property type="match status" value="1"/>
</dbReference>
<accession>A0ABD3AHQ0</accession>
<comment type="similarity">
    <text evidence="1">Belongs to the peptidase A1 family.</text>
</comment>
<dbReference type="InterPro" id="IPR021109">
    <property type="entry name" value="Peptidase_aspartic_dom_sf"/>
</dbReference>
<dbReference type="EMBL" id="JBJUIK010000004">
    <property type="protein sequence ID" value="KAL3530335.1"/>
    <property type="molecule type" value="Genomic_DNA"/>
</dbReference>
<dbReference type="GO" id="GO:0004190">
    <property type="term" value="F:aspartic-type endopeptidase activity"/>
    <property type="evidence" value="ECO:0007669"/>
    <property type="project" value="UniProtKB-KW"/>
</dbReference>
<dbReference type="InterPro" id="IPR033121">
    <property type="entry name" value="PEPTIDASE_A1"/>
</dbReference>
<keyword evidence="7" id="KW-0732">Signal</keyword>
<name>A0ABD3AHQ0_9GENT</name>
<evidence type="ECO:0000256" key="2">
    <source>
        <dbReference type="ARBA" id="ARBA00022670"/>
    </source>
</evidence>
<comment type="caution">
    <text evidence="9">The sequence shown here is derived from an EMBL/GenBank/DDBJ whole genome shotgun (WGS) entry which is preliminary data.</text>
</comment>
<evidence type="ECO:0000256" key="7">
    <source>
        <dbReference type="SAM" id="SignalP"/>
    </source>
</evidence>
<dbReference type="InterPro" id="IPR001461">
    <property type="entry name" value="Aspartic_peptidase_A1"/>
</dbReference>
<sequence length="474" mass="51963">MAQTSKTMAFSSCFLPIFSLFLLSQHLISSSSPTPITIPLSFSSTTPYADLYQKLSQLASTSLARAHYLKNPPEKSLLASTTTTPLLPHSYGGYSISLSFGTPPQTLSFVMDTGSDFVWFPCTKRYACKNCSFPGSNGISPFSPKQSSSVKIVGCLNKKCGWIHSNFDPQKSCTDCQSVSAKNCTQICPPYLILYGSGSTGGIALAETLDLPNKKIPNFLVGCSIFSSRQPAGIAGFGRGPASLPSQLSLKRFSYCLLSRRYDDTGESSLLVLDDLSNSDKKTGNLSYTKFLKNPIVPERKAFQVYYYVGLRKISVGGKKVKIPYKFLVPDSDGNGGTIVDSGSTFTYMNSPVFELVADEFINQVKNVYKRAENIESLTGLRPCFKLSGHDDSIKLPELIFSFKGGAEMKLPLANYFSIVEDNDVVCLTMMTDNLGPEMTTGPSIILGSFQMQNYNVEYDLQNERFGFKQQSCK</sequence>
<evidence type="ECO:0000256" key="1">
    <source>
        <dbReference type="ARBA" id="ARBA00007447"/>
    </source>
</evidence>
<organism evidence="9 10">
    <name type="scientific">Cinchona calisaya</name>
    <dbReference type="NCBI Taxonomy" id="153742"/>
    <lineage>
        <taxon>Eukaryota</taxon>
        <taxon>Viridiplantae</taxon>
        <taxon>Streptophyta</taxon>
        <taxon>Embryophyta</taxon>
        <taxon>Tracheophyta</taxon>
        <taxon>Spermatophyta</taxon>
        <taxon>Magnoliopsida</taxon>
        <taxon>eudicotyledons</taxon>
        <taxon>Gunneridae</taxon>
        <taxon>Pentapetalae</taxon>
        <taxon>asterids</taxon>
        <taxon>lamiids</taxon>
        <taxon>Gentianales</taxon>
        <taxon>Rubiaceae</taxon>
        <taxon>Cinchonoideae</taxon>
        <taxon>Cinchoneae</taxon>
        <taxon>Cinchona</taxon>
    </lineage>
</organism>